<reference evidence="2 3" key="1">
    <citation type="submission" date="2015-09" db="EMBL/GenBank/DDBJ databases">
        <title>Identification and resolution of microdiversity through metagenomic sequencing of parallel consortia.</title>
        <authorList>
            <person name="Nelson W.C."/>
            <person name="Romine M.F."/>
            <person name="Lindemann S.R."/>
        </authorList>
    </citation>
    <scope>NUCLEOTIDE SEQUENCE [LARGE SCALE GENOMIC DNA]</scope>
    <source>
        <strain evidence="2">Ana</strain>
    </source>
</reference>
<feature type="compositionally biased region" description="Polar residues" evidence="1">
    <location>
        <begin position="519"/>
        <end position="546"/>
    </location>
</feature>
<evidence type="ECO:0000313" key="2">
    <source>
        <dbReference type="EMBL" id="KPQ33541.1"/>
    </source>
</evidence>
<dbReference type="EMBL" id="LJZR01000030">
    <property type="protein sequence ID" value="KPQ33541.1"/>
    <property type="molecule type" value="Genomic_DNA"/>
</dbReference>
<sequence>MSNFNFTFQPGMSSEQILGFEMAGRIWSQYIDDDAVFNIDVAITDALPSSVVGGALPVYVSTNMATVQAALNQDATSSDDGVAIANLNTIPTSSGETQYRAILNGNQYQSSNLTITQANAKALGLQSLVPSNSTDGYVLFNGLNDSNYSWDYDFSRTSATSDQQLDFLGMALHELGHVMGFVSGIDSIDNTKTQTNQQPAPQFSLLGLGSRLLGFGNRRNTITQNTTNQVNLSQTSVFDLFRYSTQSANVKAQELTQGKAAYFSIDGGKTSIAPLSTGFVESSNGVAGYQASHWGSATPTKPDLRLGFPSLFDIVTNPFRSVFNLAGAVLSLPGALLGGQFSTVAQNSSQLAKSLGIMDPALVPGTRSSISALDLQALDVIGYDLSKATVLPLDYGTLLQNSQTTLSQTTSGSTGAAEDRGTNTGSTVSNQQASTDDELLERRLSQVSTRRAVFFQEVDTSASTLSSIELKPAAQLPDISLNSGNSGTLLNAGTTSASKILSTAVDENQLGKEIENDELLSSGSTLQSSEQRLQTSDNQTLSNTTQWERDSLAGTDDSVYVKDRPFQTSWQVLFGVSDNYLSGRNGTGAWMFNQSSNPLLLNLEAASSLTRSSLISWR</sequence>
<dbReference type="Proteomes" id="UP000050465">
    <property type="component" value="Unassembled WGS sequence"/>
</dbReference>
<dbReference type="STRING" id="1666911.HLUCCA11_18130"/>
<feature type="region of interest" description="Disordered" evidence="1">
    <location>
        <begin position="404"/>
        <end position="438"/>
    </location>
</feature>
<dbReference type="SUPFAM" id="SSF55486">
    <property type="entry name" value="Metalloproteases ('zincins'), catalytic domain"/>
    <property type="match status" value="1"/>
</dbReference>
<feature type="compositionally biased region" description="Low complexity" evidence="1">
    <location>
        <begin position="404"/>
        <end position="415"/>
    </location>
</feature>
<gene>
    <name evidence="2" type="ORF">HLUCCA11_18130</name>
</gene>
<organism evidence="2 3">
    <name type="scientific">Phormidesmis priestleyi Ana</name>
    <dbReference type="NCBI Taxonomy" id="1666911"/>
    <lineage>
        <taxon>Bacteria</taxon>
        <taxon>Bacillati</taxon>
        <taxon>Cyanobacteriota</taxon>
        <taxon>Cyanophyceae</taxon>
        <taxon>Leptolyngbyales</taxon>
        <taxon>Leptolyngbyaceae</taxon>
        <taxon>Phormidesmis</taxon>
    </lineage>
</organism>
<accession>A0A0P7ZG15</accession>
<comment type="caution">
    <text evidence="2">The sequence shown here is derived from an EMBL/GenBank/DDBJ whole genome shotgun (WGS) entry which is preliminary data.</text>
</comment>
<name>A0A0P7ZG15_9CYAN</name>
<protein>
    <submittedName>
        <fullName evidence="2">Uncharacterized protein</fullName>
    </submittedName>
</protein>
<proteinExistence type="predicted"/>
<dbReference type="AlphaFoldDB" id="A0A0P7ZG15"/>
<dbReference type="NCBIfam" id="NF038122">
    <property type="entry name" value="metallo_LGF"/>
    <property type="match status" value="1"/>
</dbReference>
<feature type="region of interest" description="Disordered" evidence="1">
    <location>
        <begin position="516"/>
        <end position="548"/>
    </location>
</feature>
<evidence type="ECO:0000313" key="3">
    <source>
        <dbReference type="Proteomes" id="UP000050465"/>
    </source>
</evidence>
<feature type="compositionally biased region" description="Polar residues" evidence="1">
    <location>
        <begin position="422"/>
        <end position="434"/>
    </location>
</feature>
<evidence type="ECO:0000256" key="1">
    <source>
        <dbReference type="SAM" id="MobiDB-lite"/>
    </source>
</evidence>